<dbReference type="GeneID" id="74945017"/>
<dbReference type="KEGG" id="ssai:N0B31_00195"/>
<dbReference type="KEGG" id="ssai:N0B31_21305"/>
<dbReference type="Pfam" id="PF00724">
    <property type="entry name" value="Oxidored_FMN"/>
    <property type="match status" value="1"/>
</dbReference>
<dbReference type="EMBL" id="CP104003">
    <property type="protein sequence ID" value="UWM54644.1"/>
    <property type="molecule type" value="Genomic_DNA"/>
</dbReference>
<evidence type="ECO:0000256" key="1">
    <source>
        <dbReference type="ARBA" id="ARBA00022630"/>
    </source>
</evidence>
<keyword evidence="2" id="KW-0560">Oxidoreductase</keyword>
<proteinExistence type="predicted"/>
<evidence type="ECO:0000256" key="2">
    <source>
        <dbReference type="ARBA" id="ARBA00023002"/>
    </source>
</evidence>
<name>A0A9E7R2Q9_9EURY</name>
<organism evidence="4 6">
    <name type="scientific">Salinirubellus salinus</name>
    <dbReference type="NCBI Taxonomy" id="1364945"/>
    <lineage>
        <taxon>Archaea</taxon>
        <taxon>Methanobacteriati</taxon>
        <taxon>Methanobacteriota</taxon>
        <taxon>Stenosarchaea group</taxon>
        <taxon>Halobacteria</taxon>
        <taxon>Halobacteriales</taxon>
        <taxon>Natronomonadaceae</taxon>
        <taxon>Salinirubellus</taxon>
    </lineage>
</organism>
<keyword evidence="1" id="KW-0285">Flavoprotein</keyword>
<evidence type="ECO:0000313" key="6">
    <source>
        <dbReference type="Proteomes" id="UP001057580"/>
    </source>
</evidence>
<dbReference type="GO" id="GO:0016491">
    <property type="term" value="F:oxidoreductase activity"/>
    <property type="evidence" value="ECO:0007669"/>
    <property type="project" value="UniProtKB-KW"/>
</dbReference>
<evidence type="ECO:0000313" key="4">
    <source>
        <dbReference type="EMBL" id="UWM54644.1"/>
    </source>
</evidence>
<dbReference type="Gene3D" id="3.20.20.70">
    <property type="entry name" value="Aldolase class I"/>
    <property type="match status" value="1"/>
</dbReference>
<protein>
    <submittedName>
        <fullName evidence="4">NADH:flavin oxidoreductase</fullName>
    </submittedName>
</protein>
<dbReference type="InterPro" id="IPR001155">
    <property type="entry name" value="OxRdtase_FMN_N"/>
</dbReference>
<accession>A0A9E7R2Q9</accession>
<dbReference type="GO" id="GO:0010181">
    <property type="term" value="F:FMN binding"/>
    <property type="evidence" value="ECO:0007669"/>
    <property type="project" value="InterPro"/>
</dbReference>
<feature type="domain" description="NADH:flavin oxidoreductase/NADH oxidase N-terminal" evidence="3">
    <location>
        <begin position="7"/>
        <end position="297"/>
    </location>
</feature>
<dbReference type="EMBL" id="CP104003">
    <property type="protein sequence ID" value="UWM54716.1"/>
    <property type="molecule type" value="Genomic_DNA"/>
</dbReference>
<dbReference type="SUPFAM" id="SSF51395">
    <property type="entry name" value="FMN-linked oxidoreductases"/>
    <property type="match status" value="1"/>
</dbReference>
<sequence>MSPTLDAPLQVGGLRLRNRLYRAPLLEHAGNGPEAADRLVAELEPAAASGAGLVMQGATPVRGYEGCAAPGMTGFDDPDRVASMRRLTDAVHERGARIFCQLAHGGLRSFEVWHHEHRAAHPDLTQRAVSRPPWPLRVLDAVGVVSFDVEVLSTDAVYALAAEFGERAAWAEAAGYDGIHLTGANTSLFHQFLSPLYNRRDDEFGGDLAGRARFFEVVHDEISANTDLPVVTKVPVETEAPRFLPHVDWDEGVAACERLAAAGYDALVPVRTTPFWDASIIKGAVPERAWADASLTSRYERAFGGPVRFRAVRALAKLSARRHGFEPAWNADLCRVVRDRVDVPVFCVGGLRERAEMDALLGDACDAVGVGRPFYAEPRLPARLLTGDARAVCESCNNCVVPQAAGLPGTCRTPSVVRERMRLEREGAYDTAPADSEPEPTD</sequence>
<dbReference type="Proteomes" id="UP001057580">
    <property type="component" value="Chromosome"/>
</dbReference>
<dbReference type="PANTHER" id="PTHR43656">
    <property type="entry name" value="BINDING OXIDOREDUCTASE, PUTATIVE (AFU_ORTHOLOGUE AFUA_2G08260)-RELATED"/>
    <property type="match status" value="1"/>
</dbReference>
<gene>
    <name evidence="5" type="ORF">N0B31_00195</name>
    <name evidence="4" type="ORF">N0B31_21305</name>
</gene>
<dbReference type="InterPro" id="IPR013785">
    <property type="entry name" value="Aldolase_TIM"/>
</dbReference>
<keyword evidence="6" id="KW-1185">Reference proteome</keyword>
<dbReference type="InterPro" id="IPR051799">
    <property type="entry name" value="NADH_flavin_oxidoreductase"/>
</dbReference>
<evidence type="ECO:0000259" key="3">
    <source>
        <dbReference type="Pfam" id="PF00724"/>
    </source>
</evidence>
<dbReference type="RefSeq" id="WP_260593664.1">
    <property type="nucleotide sequence ID" value="NZ_CP104003.1"/>
</dbReference>
<dbReference type="AlphaFoldDB" id="A0A9E7R2Q9"/>
<evidence type="ECO:0000313" key="5">
    <source>
        <dbReference type="EMBL" id="UWM54716.1"/>
    </source>
</evidence>
<reference evidence="4" key="1">
    <citation type="submission" date="2022-09" db="EMBL/GenBank/DDBJ databases">
        <title>Diverse halophilic archaea isolated from saline environments.</title>
        <authorList>
            <person name="Cui H.-L."/>
        </authorList>
    </citation>
    <scope>NUCLEOTIDE SEQUENCE</scope>
    <source>
        <strain evidence="4">ZS-35-S2</strain>
    </source>
</reference>
<dbReference type="PANTHER" id="PTHR43656:SF2">
    <property type="entry name" value="BINDING OXIDOREDUCTASE, PUTATIVE (AFU_ORTHOLOGUE AFUA_2G08260)-RELATED"/>
    <property type="match status" value="1"/>
</dbReference>